<dbReference type="EMBL" id="CAACYE010000002">
    <property type="protein sequence ID" value="VFA81044.1"/>
    <property type="molecule type" value="Genomic_DNA"/>
</dbReference>
<dbReference type="InterPro" id="IPR058488">
    <property type="entry name" value="DUF8175"/>
</dbReference>
<gene>
    <name evidence="3" type="ORF">NCTC1935_00069</name>
</gene>
<dbReference type="RefSeq" id="WP_137355157.1">
    <property type="nucleotide sequence ID" value="NZ_CAACYE020000006.1"/>
</dbReference>
<evidence type="ECO:0000259" key="2">
    <source>
        <dbReference type="Pfam" id="PF26526"/>
    </source>
</evidence>
<evidence type="ECO:0000313" key="3">
    <source>
        <dbReference type="EMBL" id="VFA81044.1"/>
    </source>
</evidence>
<reference evidence="3" key="1">
    <citation type="submission" date="2019-02" db="EMBL/GenBank/DDBJ databases">
        <authorList>
            <consortium name="Pathogen Informatics"/>
        </authorList>
    </citation>
    <scope>NUCLEOTIDE SEQUENCE</scope>
    <source>
        <strain evidence="3">3012STDY6733949</strain>
    </source>
</reference>
<feature type="signal peptide" evidence="1">
    <location>
        <begin position="1"/>
        <end position="19"/>
    </location>
</feature>
<dbReference type="AlphaFoldDB" id="A0A449G5L7"/>
<name>A0A449G5L7_NOCFR</name>
<proteinExistence type="predicted"/>
<accession>A0A449G5L7</accession>
<keyword evidence="1" id="KW-0732">Signal</keyword>
<dbReference type="Pfam" id="PF26526">
    <property type="entry name" value="DUF8175"/>
    <property type="match status" value="1"/>
</dbReference>
<dbReference type="PROSITE" id="PS51257">
    <property type="entry name" value="PROKAR_LIPOPROTEIN"/>
    <property type="match status" value="1"/>
</dbReference>
<feature type="chain" id="PRO_5038435866" description="DUF8175 domain-containing protein" evidence="1">
    <location>
        <begin position="20"/>
        <end position="198"/>
    </location>
</feature>
<protein>
    <recommendedName>
        <fullName evidence="2">DUF8175 domain-containing protein</fullName>
    </recommendedName>
</protein>
<sequence>MRTRLVALLAALIAAAAVAGCGSGADTGKPLTITSYRGADWITDGTIEPPASPGRGDRIQYPHTMDGAVMAAANSQTLLDTAPDDGFGPVTRDYFAVGNGLTAYLAARASISITGQPDPSRLPRIKGFRFLEYTDNAARLELFFEQPDKSINGLVRNLVWLGENWLIQLPDPGDKNAGPVLKAYPDGLPADIEPLPQT</sequence>
<feature type="domain" description="DUF8175" evidence="2">
    <location>
        <begin position="58"/>
        <end position="179"/>
    </location>
</feature>
<organism evidence="3">
    <name type="scientific">Nocardia farcinica</name>
    <dbReference type="NCBI Taxonomy" id="37329"/>
    <lineage>
        <taxon>Bacteria</taxon>
        <taxon>Bacillati</taxon>
        <taxon>Actinomycetota</taxon>
        <taxon>Actinomycetes</taxon>
        <taxon>Mycobacteriales</taxon>
        <taxon>Nocardiaceae</taxon>
        <taxon>Nocardia</taxon>
    </lineage>
</organism>
<evidence type="ECO:0000256" key="1">
    <source>
        <dbReference type="SAM" id="SignalP"/>
    </source>
</evidence>